<dbReference type="InterPro" id="IPR011992">
    <property type="entry name" value="EF-hand-dom_pair"/>
</dbReference>
<dbReference type="InterPro" id="IPR024361">
    <property type="entry name" value="BACON"/>
</dbReference>
<dbReference type="InterPro" id="IPR013783">
    <property type="entry name" value="Ig-like_fold"/>
</dbReference>
<dbReference type="EMBL" id="CACRSZ010000047">
    <property type="protein sequence ID" value="VYT22018.1"/>
    <property type="molecule type" value="Genomic_DNA"/>
</dbReference>
<evidence type="ECO:0000259" key="1">
    <source>
        <dbReference type="Pfam" id="PF13004"/>
    </source>
</evidence>
<dbReference type="InterPro" id="IPR018247">
    <property type="entry name" value="EF_Hand_1_Ca_BS"/>
</dbReference>
<dbReference type="PROSITE" id="PS00018">
    <property type="entry name" value="EF_HAND_1"/>
    <property type="match status" value="1"/>
</dbReference>
<dbReference type="CDD" id="cd14948">
    <property type="entry name" value="BACON"/>
    <property type="match status" value="2"/>
</dbReference>
<dbReference type="AlphaFoldDB" id="A0A6N2UWA5"/>
<dbReference type="Pfam" id="PF13004">
    <property type="entry name" value="BACON"/>
    <property type="match status" value="3"/>
</dbReference>
<dbReference type="SUPFAM" id="SSF47473">
    <property type="entry name" value="EF-hand"/>
    <property type="match status" value="1"/>
</dbReference>
<dbReference type="Gene3D" id="2.60.40.3690">
    <property type="match status" value="1"/>
</dbReference>
<proteinExistence type="predicted"/>
<feature type="domain" description="BACON" evidence="1">
    <location>
        <begin position="1060"/>
        <end position="1123"/>
    </location>
</feature>
<organism evidence="3">
    <name type="scientific">Bacteroides faecis</name>
    <dbReference type="NCBI Taxonomy" id="674529"/>
    <lineage>
        <taxon>Bacteria</taxon>
        <taxon>Pseudomonadati</taxon>
        <taxon>Bacteroidota</taxon>
        <taxon>Bacteroidia</taxon>
        <taxon>Bacteroidales</taxon>
        <taxon>Bacteroidaceae</taxon>
        <taxon>Bacteroides</taxon>
    </lineage>
</organism>
<name>A0A6N2UWA5_9BACE</name>
<dbReference type="RefSeq" id="WP_156729730.1">
    <property type="nucleotide sequence ID" value="NZ_CACRSZ010000047.1"/>
</dbReference>
<accession>A0A6N2UWA5</accession>
<protein>
    <recommendedName>
        <fullName evidence="1 2">BACON domain-containing protein</fullName>
    </recommendedName>
</protein>
<feature type="domain" description="BACON" evidence="2">
    <location>
        <begin position="1127"/>
        <end position="1212"/>
    </location>
</feature>
<evidence type="ECO:0000259" key="2">
    <source>
        <dbReference type="Pfam" id="PF19190"/>
    </source>
</evidence>
<evidence type="ECO:0000313" key="3">
    <source>
        <dbReference type="EMBL" id="VYT22018.1"/>
    </source>
</evidence>
<dbReference type="Pfam" id="PF19190">
    <property type="entry name" value="BACON_2"/>
    <property type="match status" value="1"/>
</dbReference>
<feature type="domain" description="BACON" evidence="1">
    <location>
        <begin position="965"/>
        <end position="1026"/>
    </location>
</feature>
<dbReference type="PROSITE" id="PS51257">
    <property type="entry name" value="PROKAR_LIPOPROTEIN"/>
    <property type="match status" value="1"/>
</dbReference>
<dbReference type="Gene3D" id="2.60.40.10">
    <property type="entry name" value="Immunoglobulins"/>
    <property type="match status" value="4"/>
</dbReference>
<reference evidence="3" key="1">
    <citation type="submission" date="2019-11" db="EMBL/GenBank/DDBJ databases">
        <authorList>
            <person name="Feng L."/>
        </authorList>
    </citation>
    <scope>NUCLEOTIDE SEQUENCE</scope>
    <source>
        <strain evidence="3">BfaecisLFYP10</strain>
    </source>
</reference>
<sequence>MKKYFYIFILFFIQATVLSCTDEEIYESPTDGKSSIKITLNVPVDNGKTRGLIYGPDEVPVDGESEIKDIYVLAFDKESKSYLGKFQSYITNNTLVANVNLTEDEFKELTIVVLTNLEKLTNGYEIIGQINAFEKGAQSKEEILKSLKYTFNEIWDLNGRPLPMWGETDITPVRNSIATGEVNLYRAISKINVVVNYGKGRKKDGVEVFKLKSVRVYYARTSGLVGSLYAPQHNEEGSNTITNPSIPEDVSYFPRYNENAENNLLFTESQEGGSYAIENKIYVPESDQKNTEEPMCLVVGGYYMGSDKETYYRVDFKQGNKGSEYYNAIRNHIYTFNINNVTRPGTDEPDPALDHVVVGMDVTIKDWTTEWMRGIGGQYTLDVSTGGFVLTAGASSSPLIINTTHNEGWEAESLSSWITYTKTEEGILIKVTENSGGERRGSIIVKSGNLEKVITIRQRGKGTANSYIVSDDGHQMEQQLIVTVKGNGEVGLVADGVALEEKDPYIAAENIGDVKIIWETADGLVTIAEENGKAKLDMESGTIKYKVNLACKNSDIEASNTLNSQNYKGGNALIGAFGKNQDGSVNYNDLLWSWHIWVCPDIDTDKDGYIGETELAAIDQKWATGYTFMDRNMGALSNKPGVPSLGLLYQWGRKDPFIGAARVSTEQVNNQMYTHLPLESYGYNWHNSSGNMTIEETTKAPTTLIKGIITGIDYASLWGTATGLKGETNAGNKTIYDPCPYGYRVPNVAAIIFKGKPYSGASSSTSEDANWYSNNEFWPLQTNGSEGGWTKYKQVTDQSSYGFWLRYDKHDSEPNITQYSDTNKKNNQQSTEDNRITWLPLSGVYDGDVNQLALVDNQNSLLTNSIMWTNSSVTVNGNDRPAGLFLHGVQASSSIDGNHFHKLKESGNNSNLYAKPQHAGALRCVRDVKVDMGEENAIKMPDDVYLEATAGSTQTKELTSLLDSWEVVDPGATWFVMTPDAGSTGSKQKLTFKATQSNTGGARTAYIKIKFNDTEGTIKSIKVTQAGLNLNDHTVTSPINLTSASNNDAKGNIVAINDSWEIISGKVSWLEISPMRSESLNNGGTSNVTYRTTETNTSNNARSTTLTVRFGNGETKAITVTQAGKYELDVSPKEMEFERKNAATQYFAITSNTTWTITKNVNWITLGNNSGNGNLKISVKCSDNDNWFAESRTETITIKTSDGSIVKTITVYQEGYYR</sequence>
<gene>
    <name evidence="3" type="ORF">BFLFYP10_01844</name>
</gene>
<feature type="domain" description="BACON" evidence="1">
    <location>
        <begin position="409"/>
        <end position="458"/>
    </location>
</feature>